<dbReference type="GeneID" id="93351983"/>
<dbReference type="Pfam" id="PF13087">
    <property type="entry name" value="AAA_12"/>
    <property type="match status" value="1"/>
</dbReference>
<accession>A0A378TX96</accession>
<keyword evidence="1" id="KW-0547">Nucleotide-binding</keyword>
<evidence type="ECO:0000313" key="8">
    <source>
        <dbReference type="EMBL" id="STZ67506.1"/>
    </source>
</evidence>
<evidence type="ECO:0000256" key="3">
    <source>
        <dbReference type="ARBA" id="ARBA00022806"/>
    </source>
</evidence>
<feature type="region of interest" description="Disordered" evidence="6">
    <location>
        <begin position="225"/>
        <end position="257"/>
    </location>
</feature>
<protein>
    <submittedName>
        <fullName evidence="8">Putative DNA helicase</fullName>
    </submittedName>
</protein>
<dbReference type="Gene3D" id="3.40.50.300">
    <property type="entry name" value="P-loop containing nucleotide triphosphate hydrolases"/>
    <property type="match status" value="2"/>
</dbReference>
<dbReference type="RefSeq" id="WP_074897590.1">
    <property type="nucleotide sequence ID" value="NZ_CP031252.1"/>
</dbReference>
<keyword evidence="4" id="KW-0067">ATP-binding</keyword>
<dbReference type="GO" id="GO:0016787">
    <property type="term" value="F:hydrolase activity"/>
    <property type="evidence" value="ECO:0007669"/>
    <property type="project" value="UniProtKB-KW"/>
</dbReference>
<gene>
    <name evidence="8" type="ORF">NCTC10660_00989</name>
</gene>
<sequence length="1196" mass="134778">MNPQNETAILSFWHKLEFFTPFDAKIQEGKDKTNKTLTLDQLSKLAVGGQKNLSIAQLLKSEYPNQYLVCSKIYLNLFDFGCLSKSIQNLLQEQLSENEQYTQEAMSADKGETCYARLPINDTGEFDPANIEISTAPWAVGFSMAKGLDSLNFEAFETDCGKLLEKLDELCKQHLAVQKIEQPKVIRTVLSPALLLDIAGRLKEWAYGYCPEPMPTIRIISEWQEQPKKSSDKTPKDQKHAERNGQNHKSDEDVDNLPDEEIGILNSFYAQDIHSIIRQIDKGQSSAALSAYLGTKPDRPATDLYGTEGNKIIWRHLRPKYWNRGRWLSEPQHGLSLMQQFAVNTFFLEGEQPVFSVNGPPGTGKTTLLRDIFAENIVRRATRLAELATAKDAFSGTEKVNDSTVSRLKPELVGFEMIVASSNNAAVENISRDLPKKSSLCATYCTGSHPSYVYLDKIARNLFAKNKQKYDALTPDDDTWGLFSCALGKKGNREKVRQGLFFVPQNHDECKGYDKALHQSIWEWRSGYQGISFAQAQENFKRQLDIVEQKLNDLDGYFILHEETVLNPETNQAALQQQYGTCAKSVQTEKEKLNDARQTRIETQTAELQGIPVHSDFILAVSDAQSRLQAATQKVSMPLTDEDGEQRAYWQNQIESLKHSYPGFFMRLFKRKQCRELREHLAYCYEQLSQLHLAADKRKKSARQEYEHCTQAVQAAQAALLQEQKRVYQKEITAAENAEKAAEGRLKAVQRQLEQLGIRLAQRQEKWNAYRQYQNRFAHIRLPEKYDELQNDDFQIAGLWQDNELNDARSRLFGCALQLHEAWLAEVAIKGGGFGSNLFLISEFLKGSAGLNKEQTLLVWQSLFMVIPVVSSTFASFARQFRDVGAGCLGYLFIDEAGQAVPQAAAGAIWRAKRVMAVGDPIQIEPVFTTPPPLVRTLERIAALPDCANVSPTEVSVQILADRCNAFGASVLRKGESDATWIGSPLRVHRRCADPMFGIANQIAYDNKMVFGNTDPAKRLPPKQDFYLGSSSWVQIAGEAASRQFVQEQADLVIRMLAEIAWHSGGLPDLYIITPFKHIKTELCRQIAGNAALKTIKGLQQWCRMRIGTVHTFQGKEEKMVWLVLGCDAKTDGAAQWAAGKPNLLNVALTRAKHYVFVIGDKDLWAGKKYFDVAAKNLPQIDAREFYSRAEQLSDG</sequence>
<dbReference type="SUPFAM" id="SSF52540">
    <property type="entry name" value="P-loop containing nucleoside triphosphate hydrolases"/>
    <property type="match status" value="1"/>
</dbReference>
<reference evidence="8 9" key="1">
    <citation type="submission" date="2018-06" db="EMBL/GenBank/DDBJ databases">
        <authorList>
            <consortium name="Pathogen Informatics"/>
            <person name="Doyle S."/>
        </authorList>
    </citation>
    <scope>NUCLEOTIDE SEQUENCE [LARGE SCALE GENOMIC DNA]</scope>
    <source>
        <strain evidence="8 9">NCTC10660</strain>
    </source>
</reference>
<organism evidence="8 9">
    <name type="scientific">Neisseria elongata</name>
    <dbReference type="NCBI Taxonomy" id="495"/>
    <lineage>
        <taxon>Bacteria</taxon>
        <taxon>Pseudomonadati</taxon>
        <taxon>Pseudomonadota</taxon>
        <taxon>Betaproteobacteria</taxon>
        <taxon>Neisseriales</taxon>
        <taxon>Neisseriaceae</taxon>
        <taxon>Neisseria</taxon>
    </lineage>
</organism>
<dbReference type="InterPro" id="IPR041679">
    <property type="entry name" value="DNA2/NAM7-like_C"/>
</dbReference>
<evidence type="ECO:0000256" key="1">
    <source>
        <dbReference type="ARBA" id="ARBA00022741"/>
    </source>
</evidence>
<dbReference type="InterPro" id="IPR027417">
    <property type="entry name" value="P-loop_NTPase"/>
</dbReference>
<dbReference type="PANTHER" id="PTHR43788:SF8">
    <property type="entry name" value="DNA-BINDING PROTEIN SMUBP-2"/>
    <property type="match status" value="1"/>
</dbReference>
<evidence type="ECO:0000259" key="7">
    <source>
        <dbReference type="Pfam" id="PF13087"/>
    </source>
</evidence>
<evidence type="ECO:0000313" key="9">
    <source>
        <dbReference type="Proteomes" id="UP000254927"/>
    </source>
</evidence>
<dbReference type="GO" id="GO:0043139">
    <property type="term" value="F:5'-3' DNA helicase activity"/>
    <property type="evidence" value="ECO:0007669"/>
    <property type="project" value="TreeGrafter"/>
</dbReference>
<dbReference type="GO" id="GO:0005524">
    <property type="term" value="F:ATP binding"/>
    <property type="evidence" value="ECO:0007669"/>
    <property type="project" value="UniProtKB-KW"/>
</dbReference>
<feature type="domain" description="DNA2/NAM7 helicase-like C-terminal" evidence="7">
    <location>
        <begin position="986"/>
        <end position="1162"/>
    </location>
</feature>
<evidence type="ECO:0000256" key="4">
    <source>
        <dbReference type="ARBA" id="ARBA00022840"/>
    </source>
</evidence>
<name>A0A378TX96_NEIEL</name>
<feature type="compositionally biased region" description="Basic and acidic residues" evidence="6">
    <location>
        <begin position="225"/>
        <end position="251"/>
    </location>
</feature>
<evidence type="ECO:0000256" key="6">
    <source>
        <dbReference type="SAM" id="MobiDB-lite"/>
    </source>
</evidence>
<dbReference type="Proteomes" id="UP000254927">
    <property type="component" value="Unassembled WGS sequence"/>
</dbReference>
<dbReference type="AlphaFoldDB" id="A0A378TX96"/>
<dbReference type="EMBL" id="UGQW01000002">
    <property type="protein sequence ID" value="STZ67506.1"/>
    <property type="molecule type" value="Genomic_DNA"/>
</dbReference>
<keyword evidence="2" id="KW-0378">Hydrolase</keyword>
<dbReference type="PANTHER" id="PTHR43788">
    <property type="entry name" value="DNA2/NAM7 HELICASE FAMILY MEMBER"/>
    <property type="match status" value="1"/>
</dbReference>
<evidence type="ECO:0000256" key="5">
    <source>
        <dbReference type="SAM" id="Coils"/>
    </source>
</evidence>
<proteinExistence type="predicted"/>
<keyword evidence="5" id="KW-0175">Coiled coil</keyword>
<dbReference type="InterPro" id="IPR050534">
    <property type="entry name" value="Coronavir_polyprotein_1ab"/>
</dbReference>
<keyword evidence="3 8" id="KW-0347">Helicase</keyword>
<evidence type="ECO:0000256" key="2">
    <source>
        <dbReference type="ARBA" id="ARBA00022801"/>
    </source>
</evidence>
<feature type="coiled-coil region" evidence="5">
    <location>
        <begin position="699"/>
        <end position="766"/>
    </location>
</feature>